<protein>
    <recommendedName>
        <fullName evidence="3">CPXCG motif-containing cysteine-rich protein</fullName>
    </recommendedName>
</protein>
<evidence type="ECO:0008006" key="3">
    <source>
        <dbReference type="Google" id="ProtNLM"/>
    </source>
</evidence>
<dbReference type="RefSeq" id="WP_286304869.1">
    <property type="nucleotide sequence ID" value="NZ_AP027741.1"/>
</dbReference>
<evidence type="ECO:0000313" key="2">
    <source>
        <dbReference type="Proteomes" id="UP001501476"/>
    </source>
</evidence>
<dbReference type="Pfam" id="PF14255">
    <property type="entry name" value="Zn_ribbon_21"/>
    <property type="match status" value="1"/>
</dbReference>
<dbReference type="EMBL" id="BAAADG010000003">
    <property type="protein sequence ID" value="GAA0218568.1"/>
    <property type="molecule type" value="Genomic_DNA"/>
</dbReference>
<sequence>MVYALQEHTVSCPYCGEMISVIIDGSVDSQEYIEDCEVCCRPITFSVEVDHEGIHVQTSHEND</sequence>
<dbReference type="Proteomes" id="UP001501476">
    <property type="component" value="Unassembled WGS sequence"/>
</dbReference>
<dbReference type="InterPro" id="IPR025990">
    <property type="entry name" value="zinc_ribbon_bacterial"/>
</dbReference>
<reference evidence="2" key="1">
    <citation type="journal article" date="2019" name="Int. J. Syst. Evol. Microbiol.">
        <title>The Global Catalogue of Microorganisms (GCM) 10K type strain sequencing project: providing services to taxonomists for standard genome sequencing and annotation.</title>
        <authorList>
            <consortium name="The Broad Institute Genomics Platform"/>
            <consortium name="The Broad Institute Genome Sequencing Center for Infectious Disease"/>
            <person name="Wu L."/>
            <person name="Ma J."/>
        </authorList>
    </citation>
    <scope>NUCLEOTIDE SEQUENCE [LARGE SCALE GENOMIC DNA]</scope>
    <source>
        <strain evidence="2">JCM 6886</strain>
    </source>
</reference>
<gene>
    <name evidence="1" type="ORF">GCM10008964_07730</name>
</gene>
<comment type="caution">
    <text evidence="1">The sequence shown here is derived from an EMBL/GenBank/DDBJ whole genome shotgun (WGS) entry which is preliminary data.</text>
</comment>
<evidence type="ECO:0000313" key="1">
    <source>
        <dbReference type="EMBL" id="GAA0218568.1"/>
    </source>
</evidence>
<name>A0ABP3CYG3_9GAMM</name>
<keyword evidence="2" id="KW-1185">Reference proteome</keyword>
<dbReference type="InterPro" id="IPR017143">
    <property type="entry name" value="UCP037225"/>
</dbReference>
<accession>A0ABP3CYG3</accession>
<organism evidence="1 2">
    <name type="scientific">Methylophaga marina</name>
    <dbReference type="NCBI Taxonomy" id="45495"/>
    <lineage>
        <taxon>Bacteria</taxon>
        <taxon>Pseudomonadati</taxon>
        <taxon>Pseudomonadota</taxon>
        <taxon>Gammaproteobacteria</taxon>
        <taxon>Thiotrichales</taxon>
        <taxon>Piscirickettsiaceae</taxon>
        <taxon>Methylophaga</taxon>
    </lineage>
</organism>
<dbReference type="PIRSF" id="PIRSF037225">
    <property type="entry name" value="UCP037225"/>
    <property type="match status" value="1"/>
</dbReference>
<proteinExistence type="predicted"/>